<keyword evidence="2" id="KW-1185">Reference proteome</keyword>
<evidence type="ECO:0000313" key="2">
    <source>
        <dbReference type="Proteomes" id="UP000033140"/>
    </source>
</evidence>
<sequence length="130" mass="14783">MSISMYDISEEHICHVSGDAKVEVEEKEGTADVRSPSQWVTPRQFRQYSKWGSPFKSSPRLSHSYLQPQENERWSAKHQKSSSSYRDQTSSAAAFMVIMFSCCKRIICKHVLTPSQHISCIVASQTSYSS</sequence>
<dbReference type="EMBL" id="BACD03000006">
    <property type="protein sequence ID" value="GAO46901.1"/>
    <property type="molecule type" value="Genomic_DNA"/>
</dbReference>
<reference evidence="1 2" key="2">
    <citation type="journal article" date="2014" name="J. Gen. Appl. Microbiol.">
        <title>The early diverging ascomycetous budding yeast Saitoella complicata has three histone deacetylases belonging to the Clr6, Hos2, and Rpd3 lineages.</title>
        <authorList>
            <person name="Nishida H."/>
            <person name="Matsumoto T."/>
            <person name="Kondo S."/>
            <person name="Hamamoto M."/>
            <person name="Yoshikawa H."/>
        </authorList>
    </citation>
    <scope>NUCLEOTIDE SEQUENCE [LARGE SCALE GENOMIC DNA]</scope>
    <source>
        <strain evidence="1 2">NRRL Y-17804</strain>
    </source>
</reference>
<evidence type="ECO:0000313" key="1">
    <source>
        <dbReference type="EMBL" id="GAO46901.1"/>
    </source>
</evidence>
<reference evidence="1 2" key="1">
    <citation type="journal article" date="2011" name="J. Gen. Appl. Microbiol.">
        <title>Draft genome sequencing of the enigmatic yeast Saitoella complicata.</title>
        <authorList>
            <person name="Nishida H."/>
            <person name="Hamamoto M."/>
            <person name="Sugiyama J."/>
        </authorList>
    </citation>
    <scope>NUCLEOTIDE SEQUENCE [LARGE SCALE GENOMIC DNA]</scope>
    <source>
        <strain evidence="1 2">NRRL Y-17804</strain>
    </source>
</reference>
<proteinExistence type="predicted"/>
<name>A0A0E9NB34_SAICN</name>
<dbReference type="Proteomes" id="UP000033140">
    <property type="component" value="Unassembled WGS sequence"/>
</dbReference>
<protein>
    <submittedName>
        <fullName evidence="1">Uncharacterized protein</fullName>
    </submittedName>
</protein>
<comment type="caution">
    <text evidence="1">The sequence shown here is derived from an EMBL/GenBank/DDBJ whole genome shotgun (WGS) entry which is preliminary data.</text>
</comment>
<organism evidence="1 2">
    <name type="scientific">Saitoella complicata (strain BCRC 22490 / CBS 7301 / JCM 7358 / NBRC 10748 / NRRL Y-17804)</name>
    <dbReference type="NCBI Taxonomy" id="698492"/>
    <lineage>
        <taxon>Eukaryota</taxon>
        <taxon>Fungi</taxon>
        <taxon>Dikarya</taxon>
        <taxon>Ascomycota</taxon>
        <taxon>Taphrinomycotina</taxon>
        <taxon>Taphrinomycotina incertae sedis</taxon>
        <taxon>Saitoella</taxon>
    </lineage>
</organism>
<gene>
    <name evidence="1" type="ORF">G7K_1119-t1</name>
</gene>
<accession>A0A0E9NB34</accession>
<dbReference type="AlphaFoldDB" id="A0A0E9NB34"/>
<reference evidence="1 2" key="3">
    <citation type="journal article" date="2015" name="Genome Announc.">
        <title>Draft Genome Sequence of the Archiascomycetous Yeast Saitoella complicata.</title>
        <authorList>
            <person name="Yamauchi K."/>
            <person name="Kondo S."/>
            <person name="Hamamoto M."/>
            <person name="Takahashi Y."/>
            <person name="Ogura Y."/>
            <person name="Hayashi T."/>
            <person name="Nishida H."/>
        </authorList>
    </citation>
    <scope>NUCLEOTIDE SEQUENCE [LARGE SCALE GENOMIC DNA]</scope>
    <source>
        <strain evidence="1 2">NRRL Y-17804</strain>
    </source>
</reference>